<dbReference type="EMBL" id="RCMK01000556">
    <property type="protein sequence ID" value="KAG2922144.1"/>
    <property type="molecule type" value="Genomic_DNA"/>
</dbReference>
<accession>A0A329RFL7</accession>
<dbReference type="Proteomes" id="UP000251314">
    <property type="component" value="Unassembled WGS sequence"/>
</dbReference>
<dbReference type="AlphaFoldDB" id="A0A329RFL7"/>
<evidence type="ECO:0000313" key="2">
    <source>
        <dbReference type="EMBL" id="KAG2909457.1"/>
    </source>
</evidence>
<dbReference type="Proteomes" id="UP000774804">
    <property type="component" value="Unassembled WGS sequence"/>
</dbReference>
<comment type="caution">
    <text evidence="6">The sequence shown here is derived from an EMBL/GenBank/DDBJ whole genome shotgun (WGS) entry which is preliminary data.</text>
</comment>
<sequence length="34" mass="3985">MGVVLVIQLEETRWVNEALVTWARAMEPLDLMNR</sequence>
<dbReference type="EMBL" id="RCML01000486">
    <property type="protein sequence ID" value="KAG2975645.1"/>
    <property type="molecule type" value="Genomic_DNA"/>
</dbReference>
<evidence type="ECO:0000313" key="7">
    <source>
        <dbReference type="Proteomes" id="UP000251314"/>
    </source>
</evidence>
<keyword evidence="7" id="KW-1185">Reference proteome</keyword>
<evidence type="ECO:0000313" key="5">
    <source>
        <dbReference type="EMBL" id="KAG3217000.1"/>
    </source>
</evidence>
<organism evidence="6 7">
    <name type="scientific">Phytophthora cactorum</name>
    <dbReference type="NCBI Taxonomy" id="29920"/>
    <lineage>
        <taxon>Eukaryota</taxon>
        <taxon>Sar</taxon>
        <taxon>Stramenopiles</taxon>
        <taxon>Oomycota</taxon>
        <taxon>Peronosporomycetes</taxon>
        <taxon>Peronosporales</taxon>
        <taxon>Peronosporaceae</taxon>
        <taxon>Phytophthora</taxon>
    </lineage>
</organism>
<proteinExistence type="predicted"/>
<protein>
    <submittedName>
        <fullName evidence="6">Uncharacterized protein</fullName>
    </submittedName>
</protein>
<name>A0A329RFL7_9STRA</name>
<gene>
    <name evidence="6" type="ORF">PC110_g21500</name>
    <name evidence="1" type="ORF">PC113_g14108</name>
    <name evidence="2" type="ORF">PC115_g13236</name>
    <name evidence="3" type="ORF">PC117_g16043</name>
    <name evidence="4" type="ORF">PC118_g13807</name>
    <name evidence="5" type="ORF">PC129_g12153</name>
</gene>
<evidence type="ECO:0000313" key="3">
    <source>
        <dbReference type="EMBL" id="KAG2922144.1"/>
    </source>
</evidence>
<dbReference type="OrthoDB" id="10278289at2759"/>
<dbReference type="EMBL" id="MJFZ01001446">
    <property type="protein sequence ID" value="RAW22058.1"/>
    <property type="molecule type" value="Genomic_DNA"/>
</dbReference>
<evidence type="ECO:0000313" key="4">
    <source>
        <dbReference type="EMBL" id="KAG2975645.1"/>
    </source>
</evidence>
<dbReference type="VEuPathDB" id="FungiDB:PC110_g21500"/>
<reference evidence="6 7" key="1">
    <citation type="submission" date="2018-01" db="EMBL/GenBank/DDBJ databases">
        <title>Draft genome of the strawberry crown rot pathogen Phytophthora cactorum.</title>
        <authorList>
            <person name="Armitage A.D."/>
            <person name="Lysoe E."/>
            <person name="Nellist C.F."/>
            <person name="Harrison R.J."/>
            <person name="Brurberg M.B."/>
        </authorList>
    </citation>
    <scope>NUCLEOTIDE SEQUENCE [LARGE SCALE GENOMIC DNA]</scope>
    <source>
        <strain evidence="6 7">10300</strain>
    </source>
</reference>
<dbReference type="Proteomes" id="UP000736787">
    <property type="component" value="Unassembled WGS sequence"/>
</dbReference>
<dbReference type="Proteomes" id="UP000735874">
    <property type="component" value="Unassembled WGS sequence"/>
</dbReference>
<dbReference type="EMBL" id="RCMI01000467">
    <property type="protein sequence ID" value="KAG2909457.1"/>
    <property type="molecule type" value="Genomic_DNA"/>
</dbReference>
<dbReference type="Proteomes" id="UP000697107">
    <property type="component" value="Unassembled WGS sequence"/>
</dbReference>
<evidence type="ECO:0000313" key="1">
    <source>
        <dbReference type="EMBL" id="KAG2853519.1"/>
    </source>
</evidence>
<dbReference type="EMBL" id="RCMV01000449">
    <property type="protein sequence ID" value="KAG3217000.1"/>
    <property type="molecule type" value="Genomic_DNA"/>
</dbReference>
<evidence type="ECO:0000313" key="6">
    <source>
        <dbReference type="EMBL" id="RAW22058.1"/>
    </source>
</evidence>
<dbReference type="Proteomes" id="UP000760860">
    <property type="component" value="Unassembled WGS sequence"/>
</dbReference>
<dbReference type="EMBL" id="RCMG01000477">
    <property type="protein sequence ID" value="KAG2853519.1"/>
    <property type="molecule type" value="Genomic_DNA"/>
</dbReference>
<reference evidence="5" key="2">
    <citation type="submission" date="2018-05" db="EMBL/GenBank/DDBJ databases">
        <title>Effector identification in a new, highly contiguous assembly of the strawberry crown rot pathogen Phytophthora cactorum.</title>
        <authorList>
            <person name="Armitage A.D."/>
            <person name="Nellist C.F."/>
            <person name="Bates H."/>
            <person name="Vickerstaff R.J."/>
            <person name="Harrison R.J."/>
        </authorList>
    </citation>
    <scope>NUCLEOTIDE SEQUENCE</scope>
    <source>
        <strain evidence="1">15-7</strain>
        <strain evidence="2">4032</strain>
        <strain evidence="3">4040</strain>
        <strain evidence="4">P415</strain>
        <strain evidence="5">P421</strain>
    </source>
</reference>